<keyword evidence="1" id="KW-0862">Zinc</keyword>
<dbReference type="EMBL" id="FJNB01000002">
    <property type="protein sequence ID" value="CZQ84870.1"/>
    <property type="molecule type" value="Genomic_DNA"/>
</dbReference>
<protein>
    <recommendedName>
        <fullName evidence="2">SWIM-type domain-containing protein</fullName>
    </recommendedName>
</protein>
<keyword evidence="6" id="KW-1185">Reference proteome</keyword>
<sequence length="537" mass="61509">MGGNVDEDYVRRGNTYLFQVEGRDNYEVTVEIDDMGEIIHSECDCPYDLGPVCKHEAAVFFQLAEIINNGSVKWDTKEASTKQPGIEEVLNSLPKEELIKIIMAISFKDATLEKSLLVTYSKGDREEELAKCAKFMQAVVRKYAGRGGVIEYPKVSAFADEIGSLLEKAKKTEDSLLALDIIILLLHEAVEAYQYADDSYGDIGGLVSDCFEVMEDLVLGEKLAASSLKQKLFNRLLEDSDGAIYEDWQEYTIDILRLCAEVADTEELRVKLKSKIMAYFNNSTTDDYRTYYTERLLHILHRLLVVYGTEAEAVQFEEDNSAYASFRKLLIERANKEKNFEKVIALALDGEKSDKGYAGRISDWKEIRYDAYKKLSLKIEQARLAKELLFDGKFDYYQELKELNTEDETTFYSKLKTSLKNDQRWQANSVYLSLIKYEKDTDEIMAYVKEHPQYIVDYADLLKEDYKDDVVILYANHIRSAADSSSKRTAYQDVCSLIRRYQKIAGNKSATGLVNELLLRHKKKRAFVDELGKINSV</sequence>
<dbReference type="EMBL" id="FNYT01000019">
    <property type="protein sequence ID" value="SEJ61840.1"/>
    <property type="molecule type" value="Genomic_DNA"/>
</dbReference>
<reference evidence="3 5" key="1">
    <citation type="submission" date="2016-02" db="EMBL/GenBank/DDBJ databases">
        <authorList>
            <person name="Wen L."/>
            <person name="He K."/>
            <person name="Yang H."/>
        </authorList>
    </citation>
    <scope>NUCLEOTIDE SEQUENCE [LARGE SCALE GENOMIC DNA]</scope>
    <source>
        <strain evidence="3">Trichococcus_R210</strain>
    </source>
</reference>
<evidence type="ECO:0000256" key="1">
    <source>
        <dbReference type="PROSITE-ProRule" id="PRU00325"/>
    </source>
</evidence>
<dbReference type="GO" id="GO:0008270">
    <property type="term" value="F:zinc ion binding"/>
    <property type="evidence" value="ECO:0007669"/>
    <property type="project" value="UniProtKB-KW"/>
</dbReference>
<keyword evidence="1" id="KW-0863">Zinc-finger</keyword>
<evidence type="ECO:0000313" key="3">
    <source>
        <dbReference type="EMBL" id="CZQ84870.1"/>
    </source>
</evidence>
<dbReference type="Proteomes" id="UP000076878">
    <property type="component" value="Unassembled WGS sequence"/>
</dbReference>
<proteinExistence type="predicted"/>
<organism evidence="3 5">
    <name type="scientific">Trichococcus ilyis</name>
    <dbReference type="NCBI Taxonomy" id="640938"/>
    <lineage>
        <taxon>Bacteria</taxon>
        <taxon>Bacillati</taxon>
        <taxon>Bacillota</taxon>
        <taxon>Bacilli</taxon>
        <taxon>Lactobacillales</taxon>
        <taxon>Carnobacteriaceae</taxon>
        <taxon>Trichococcus</taxon>
    </lineage>
</organism>
<dbReference type="PROSITE" id="PS50966">
    <property type="entry name" value="ZF_SWIM"/>
    <property type="match status" value="1"/>
</dbReference>
<feature type="domain" description="SWIM-type" evidence="2">
    <location>
        <begin position="26"/>
        <end position="64"/>
    </location>
</feature>
<dbReference type="InterPro" id="IPR007527">
    <property type="entry name" value="Znf_SWIM"/>
</dbReference>
<evidence type="ECO:0000313" key="5">
    <source>
        <dbReference type="Proteomes" id="UP000076878"/>
    </source>
</evidence>
<dbReference type="Proteomes" id="UP000199280">
    <property type="component" value="Unassembled WGS sequence"/>
</dbReference>
<accession>A0A143YCA3</accession>
<dbReference type="AlphaFoldDB" id="A0A143YCA3"/>
<keyword evidence="1" id="KW-0479">Metal-binding</keyword>
<evidence type="ECO:0000259" key="2">
    <source>
        <dbReference type="PROSITE" id="PS50966"/>
    </source>
</evidence>
<evidence type="ECO:0000313" key="6">
    <source>
        <dbReference type="Proteomes" id="UP000199280"/>
    </source>
</evidence>
<reference evidence="4 6" key="2">
    <citation type="submission" date="2016-10" db="EMBL/GenBank/DDBJ databases">
        <authorList>
            <person name="Varghese N."/>
            <person name="Submissions S."/>
        </authorList>
    </citation>
    <scope>NUCLEOTIDE SEQUENCE [LARGE SCALE GENOMIC DNA]</scope>
    <source>
        <strain evidence="4 6">DSM 22150</strain>
    </source>
</reference>
<dbReference type="STRING" id="640938.TR210_402"/>
<evidence type="ECO:0000313" key="4">
    <source>
        <dbReference type="EMBL" id="SEJ61840.1"/>
    </source>
</evidence>
<name>A0A143YCA3_9LACT</name>
<gene>
    <name evidence="4" type="ORF">SAMN05216375_11950</name>
    <name evidence="3" type="ORF">TR210_402</name>
</gene>